<reference evidence="5" key="1">
    <citation type="submission" date="2016-10" db="EMBL/GenBank/DDBJ databases">
        <title>CRISPR-Cas defence system in Roseofilum reptotaenium: evidence of a bacteriophage-cyanobacterium arms race in the coral black band disease.</title>
        <authorList>
            <person name="Buerger P."/>
            <person name="Wood-Charlson E.M."/>
            <person name="Weynberg K.D."/>
            <person name="Willis B."/>
            <person name="Van Oppen M.J."/>
        </authorList>
    </citation>
    <scope>NUCLEOTIDE SEQUENCE [LARGE SCALE GENOMIC DNA]</scope>
    <source>
        <strain evidence="5">AO1-A</strain>
    </source>
</reference>
<accession>A0A1L9QY86</accession>
<feature type="binding site" evidence="3">
    <location>
        <position position="258"/>
    </location>
    <ligand>
        <name>Mn(2+)</name>
        <dbReference type="ChEBI" id="CHEBI:29035"/>
        <label>1</label>
    </ligand>
</feature>
<keyword evidence="1 3" id="KW-0479">Metal-binding</keyword>
<comment type="cofactor">
    <cofactor evidence="3">
        <name>Mn(2+)</name>
        <dbReference type="ChEBI" id="CHEBI:29035"/>
    </cofactor>
    <text evidence="3">Binds 2 manganese ions per subunit.</text>
</comment>
<feature type="binding site" evidence="3">
    <location>
        <position position="166"/>
    </location>
    <ligand>
        <name>Mn(2+)</name>
        <dbReference type="ChEBI" id="CHEBI:29035"/>
        <label>1</label>
    </ligand>
</feature>
<sequence length="335" mass="36827">MSVPNGCFFGLPYSVEDAKLVFLPVPWDVTTSYGEGAAQGPQAILEASVQLDWYDFDVPNAWKIPLATLGIDAAILAENGRMRAIAKQVIAHLERGGAVDDPAIASSLAKVNQACADVNAWVYTQSKNYLEQGKLVAIVGGDHSVPLGLMQSLGQQYENYGILQIDAHADLRPAYEGFTYSHASIMDNALKIPQISRLVQVGIRDVCEAEIDRVKGDRRIVMFDDWQLKHNTYEGINWATQCQEIISHLPDRVYISFDIDGLNPSYCPHTGTPVPGGLEFNESLYLMRSLVRAGKTIIGFDICEVAPGEPADQWDGNVGARILYKLACLTELMNH</sequence>
<dbReference type="PIRSF" id="PIRSF036979">
    <property type="entry name" value="Arginase"/>
    <property type="match status" value="1"/>
</dbReference>
<dbReference type="PANTHER" id="PTHR11358:SF26">
    <property type="entry name" value="GUANIDINO ACID HYDROLASE, MITOCHONDRIAL"/>
    <property type="match status" value="1"/>
</dbReference>
<dbReference type="STRING" id="1925591.BI308_00170"/>
<evidence type="ECO:0000256" key="4">
    <source>
        <dbReference type="PROSITE-ProRule" id="PRU00742"/>
    </source>
</evidence>
<dbReference type="InterPro" id="IPR006035">
    <property type="entry name" value="Ureohydrolase"/>
</dbReference>
<dbReference type="SUPFAM" id="SSF52768">
    <property type="entry name" value="Arginase/deacetylase"/>
    <property type="match status" value="1"/>
</dbReference>
<feature type="binding site" evidence="3">
    <location>
        <position position="168"/>
    </location>
    <ligand>
        <name>Mn(2+)</name>
        <dbReference type="ChEBI" id="CHEBI:29035"/>
        <label>1</label>
    </ligand>
</feature>
<dbReference type="InterPro" id="IPR023696">
    <property type="entry name" value="Ureohydrolase_dom_sf"/>
</dbReference>
<dbReference type="Pfam" id="PF00491">
    <property type="entry name" value="Arginase"/>
    <property type="match status" value="1"/>
</dbReference>
<proteinExistence type="inferred from homology"/>
<organism evidence="5 6">
    <name type="scientific">Roseofilum reptotaenium AO1-A</name>
    <dbReference type="NCBI Taxonomy" id="1925591"/>
    <lineage>
        <taxon>Bacteria</taxon>
        <taxon>Bacillati</taxon>
        <taxon>Cyanobacteriota</taxon>
        <taxon>Cyanophyceae</taxon>
        <taxon>Desertifilales</taxon>
        <taxon>Desertifilaceae</taxon>
        <taxon>Roseofilum</taxon>
    </lineage>
</organism>
<evidence type="ECO:0000256" key="3">
    <source>
        <dbReference type="PIRSR" id="PIRSR036979-1"/>
    </source>
</evidence>
<evidence type="ECO:0000256" key="2">
    <source>
        <dbReference type="ARBA" id="ARBA00022801"/>
    </source>
</evidence>
<dbReference type="Proteomes" id="UP000183940">
    <property type="component" value="Unassembled WGS sequence"/>
</dbReference>
<feature type="binding site" evidence="3">
    <location>
        <position position="170"/>
    </location>
    <ligand>
        <name>Mn(2+)</name>
        <dbReference type="ChEBI" id="CHEBI:29035"/>
        <label>1</label>
    </ligand>
</feature>
<evidence type="ECO:0000256" key="1">
    <source>
        <dbReference type="ARBA" id="ARBA00022723"/>
    </source>
</evidence>
<dbReference type="AlphaFoldDB" id="A0A1L9QY86"/>
<keyword evidence="2" id="KW-0378">Hydrolase</keyword>
<dbReference type="PROSITE" id="PS51409">
    <property type="entry name" value="ARGINASE_2"/>
    <property type="match status" value="1"/>
</dbReference>
<comment type="similarity">
    <text evidence="4">Belongs to the arginase family.</text>
</comment>
<dbReference type="GO" id="GO:0008783">
    <property type="term" value="F:agmatinase activity"/>
    <property type="evidence" value="ECO:0007669"/>
    <property type="project" value="TreeGrafter"/>
</dbReference>
<name>A0A1L9QY86_9CYAN</name>
<dbReference type="Gene3D" id="3.40.800.10">
    <property type="entry name" value="Ureohydrolase domain"/>
    <property type="match status" value="1"/>
</dbReference>
<gene>
    <name evidence="5" type="ORF">BI308_00170</name>
</gene>
<dbReference type="PANTHER" id="PTHR11358">
    <property type="entry name" value="ARGINASE/AGMATINASE"/>
    <property type="match status" value="1"/>
</dbReference>
<dbReference type="CDD" id="cd11593">
    <property type="entry name" value="Agmatinase-like_2"/>
    <property type="match status" value="1"/>
</dbReference>
<keyword evidence="3" id="KW-0464">Manganese</keyword>
<feature type="binding site" evidence="3">
    <location>
        <position position="143"/>
    </location>
    <ligand>
        <name>Mn(2+)</name>
        <dbReference type="ChEBI" id="CHEBI:29035"/>
        <label>1</label>
    </ligand>
</feature>
<feature type="binding site" evidence="3">
    <location>
        <position position="260"/>
    </location>
    <ligand>
        <name>Mn(2+)</name>
        <dbReference type="ChEBI" id="CHEBI:29035"/>
        <label>1</label>
    </ligand>
</feature>
<evidence type="ECO:0000313" key="6">
    <source>
        <dbReference type="Proteomes" id="UP000183940"/>
    </source>
</evidence>
<dbReference type="GO" id="GO:0046872">
    <property type="term" value="F:metal ion binding"/>
    <property type="evidence" value="ECO:0007669"/>
    <property type="project" value="UniProtKB-KW"/>
</dbReference>
<comment type="caution">
    <text evidence="5">The sequence shown here is derived from an EMBL/GenBank/DDBJ whole genome shotgun (WGS) entry which is preliminary data.</text>
</comment>
<dbReference type="PRINTS" id="PR00116">
    <property type="entry name" value="ARGINASE"/>
</dbReference>
<protein>
    <submittedName>
        <fullName evidence="5">Agmatinase</fullName>
    </submittedName>
</protein>
<dbReference type="EMBL" id="MLAW01000001">
    <property type="protein sequence ID" value="OJJ27633.1"/>
    <property type="molecule type" value="Genomic_DNA"/>
</dbReference>
<keyword evidence="6" id="KW-1185">Reference proteome</keyword>
<evidence type="ECO:0000313" key="5">
    <source>
        <dbReference type="EMBL" id="OJJ27633.1"/>
    </source>
</evidence>
<dbReference type="GO" id="GO:0033389">
    <property type="term" value="P:putrescine biosynthetic process from arginine, via agmatine"/>
    <property type="evidence" value="ECO:0007669"/>
    <property type="project" value="TreeGrafter"/>
</dbReference>